<reference evidence="2 3" key="1">
    <citation type="submission" date="2019-08" db="EMBL/GenBank/DDBJ databases">
        <title>In-depth cultivation of the pig gut microbiome towards novel bacterial diversity and tailored functional studies.</title>
        <authorList>
            <person name="Wylensek D."/>
            <person name="Hitch T.C.A."/>
            <person name="Clavel T."/>
        </authorList>
    </citation>
    <scope>NUCLEOTIDE SEQUENCE [LARGE SCALE GENOMIC DNA]</scope>
    <source>
        <strain evidence="2 3">Oil-RF-744-WCA-WT-10</strain>
    </source>
</reference>
<evidence type="ECO:0000313" key="3">
    <source>
        <dbReference type="Proteomes" id="UP000483362"/>
    </source>
</evidence>
<dbReference type="Pfam" id="PF13692">
    <property type="entry name" value="Glyco_trans_1_4"/>
    <property type="match status" value="1"/>
</dbReference>
<feature type="domain" description="Glycosyltransferase subfamily 4-like N-terminal" evidence="1">
    <location>
        <begin position="60"/>
        <end position="184"/>
    </location>
</feature>
<name>A0A6L5X7R7_9BACT</name>
<evidence type="ECO:0000259" key="1">
    <source>
        <dbReference type="Pfam" id="PF13579"/>
    </source>
</evidence>
<organism evidence="2 3">
    <name type="scientific">Sodaliphilus pleomorphus</name>
    <dbReference type="NCBI Taxonomy" id="2606626"/>
    <lineage>
        <taxon>Bacteria</taxon>
        <taxon>Pseudomonadati</taxon>
        <taxon>Bacteroidota</taxon>
        <taxon>Bacteroidia</taxon>
        <taxon>Bacteroidales</taxon>
        <taxon>Muribaculaceae</taxon>
        <taxon>Sodaliphilus</taxon>
    </lineage>
</organism>
<dbReference type="SUPFAM" id="SSF53756">
    <property type="entry name" value="UDP-Glycosyltransferase/glycogen phosphorylase"/>
    <property type="match status" value="1"/>
</dbReference>
<sequence length="396" mass="44871">MTRKIAVVFEGNYTNRYGGFNAVINRVVSLRAIADYAIDVYMIQVYDKGLTRLRRESTPASERPAAIEVEGVKIVMWWVERSWLDSLGHRMLGLSPTVMLGRLRALSARLRDYDIVSAHDRLAAHVALEAGRRYGMPVFFSWHGASIYTDPVEDRMIRRCTVELLKSPTCNFFVSEGLVREAHKLTPHFKYEILLNGAPPQFHRYSAAERHRLRSRLGVEDCKVVAYAGRFEPVKNVLWLPDIFHRIALKYDGRVVFWTMGSGWQSDHVKRGFDDSGIDYKMWGKVAPERMPELFNCVDVLVLPSRLEGFPLVTIEALACGANAVAADTVSTAEGIGRDNVFVLDDDFIDNISSRAAEMLARHIDQPLPEACSCAATAKKENEIYQRYLTKLPKNQ</sequence>
<comment type="caution">
    <text evidence="2">The sequence shown here is derived from an EMBL/GenBank/DDBJ whole genome shotgun (WGS) entry which is preliminary data.</text>
</comment>
<dbReference type="AlphaFoldDB" id="A0A6L5X7R7"/>
<gene>
    <name evidence="2" type="ORF">FYJ29_01235</name>
</gene>
<protein>
    <submittedName>
        <fullName evidence="2">Glycosyltransferase family 4 protein</fullName>
    </submittedName>
</protein>
<dbReference type="RefSeq" id="WP_154327029.1">
    <property type="nucleotide sequence ID" value="NZ_CP045696.1"/>
</dbReference>
<dbReference type="EMBL" id="VULT01000002">
    <property type="protein sequence ID" value="MSS16399.1"/>
    <property type="molecule type" value="Genomic_DNA"/>
</dbReference>
<keyword evidence="3" id="KW-1185">Reference proteome</keyword>
<evidence type="ECO:0000313" key="2">
    <source>
        <dbReference type="EMBL" id="MSS16399.1"/>
    </source>
</evidence>
<dbReference type="Pfam" id="PF13579">
    <property type="entry name" value="Glyco_trans_4_4"/>
    <property type="match status" value="1"/>
</dbReference>
<dbReference type="InterPro" id="IPR028098">
    <property type="entry name" value="Glyco_trans_4-like_N"/>
</dbReference>
<dbReference type="PANTHER" id="PTHR45947">
    <property type="entry name" value="SULFOQUINOVOSYL TRANSFERASE SQD2"/>
    <property type="match status" value="1"/>
</dbReference>
<dbReference type="PANTHER" id="PTHR45947:SF15">
    <property type="entry name" value="TEICHURONIC ACID BIOSYNTHESIS GLYCOSYLTRANSFERASE TUAC-RELATED"/>
    <property type="match status" value="1"/>
</dbReference>
<dbReference type="InterPro" id="IPR050194">
    <property type="entry name" value="Glycosyltransferase_grp1"/>
</dbReference>
<keyword evidence="2" id="KW-0808">Transferase</keyword>
<proteinExistence type="predicted"/>
<accession>A0A6L5X7R7</accession>
<dbReference type="GO" id="GO:0016757">
    <property type="term" value="F:glycosyltransferase activity"/>
    <property type="evidence" value="ECO:0007669"/>
    <property type="project" value="TreeGrafter"/>
</dbReference>
<dbReference type="Gene3D" id="3.40.50.2000">
    <property type="entry name" value="Glycogen Phosphorylase B"/>
    <property type="match status" value="2"/>
</dbReference>
<dbReference type="Proteomes" id="UP000483362">
    <property type="component" value="Unassembled WGS sequence"/>
</dbReference>